<evidence type="ECO:0000313" key="2">
    <source>
        <dbReference type="EMBL" id="GLF99407.1"/>
    </source>
</evidence>
<evidence type="ECO:0000313" key="3">
    <source>
        <dbReference type="Proteomes" id="UP001291653"/>
    </source>
</evidence>
<feature type="signal peptide" evidence="1">
    <location>
        <begin position="1"/>
        <end position="20"/>
    </location>
</feature>
<keyword evidence="3" id="KW-1185">Reference proteome</keyword>
<accession>A0ABQ5PA36</accession>
<feature type="chain" id="PRO_5045040944" evidence="1">
    <location>
        <begin position="21"/>
        <end position="274"/>
    </location>
</feature>
<name>A0ABQ5PA36_9ACTN</name>
<keyword evidence="1" id="KW-0732">Signal</keyword>
<organism evidence="2 3">
    <name type="scientific">Streptomyces yaizuensis</name>
    <dbReference type="NCBI Taxonomy" id="2989713"/>
    <lineage>
        <taxon>Bacteria</taxon>
        <taxon>Bacillati</taxon>
        <taxon>Actinomycetota</taxon>
        <taxon>Actinomycetes</taxon>
        <taxon>Kitasatosporales</taxon>
        <taxon>Streptomycetaceae</taxon>
        <taxon>Streptomyces</taxon>
    </lineage>
</organism>
<dbReference type="EMBL" id="BSBI01000020">
    <property type="protein sequence ID" value="GLF99407.1"/>
    <property type="molecule type" value="Genomic_DNA"/>
</dbReference>
<evidence type="ECO:0000256" key="1">
    <source>
        <dbReference type="SAM" id="SignalP"/>
    </source>
</evidence>
<gene>
    <name evidence="2" type="ORF">SYYSPA8_33940</name>
</gene>
<protein>
    <submittedName>
        <fullName evidence="2">DUF5707 domain-containing protein</fullName>
    </submittedName>
</protein>
<sequence>MRFRVSVAVVTGALAATALAAPAATAVDQPTFRASSKGYASHPGDQRVGDTRITSVVINGGKPVVLGISATKKVSVTMTARDNSGIAKGSAVLWRGTDPMAAQDLIEPDKDPVSCTNKGTTGTCKFTFTVDPIGLSNDMAGGGWKLGVSAHAKDRNGELRWNYKSTSLQRFSKLTVDAAPEPVKKGANLTVTGALTRANWDDLRYAGYSAQPVKLQFRAKNAKTYTTVKTVRTDASGKLKTTVKASADGYYRYSFDGTSTTPAIKAGGDFVDVR</sequence>
<dbReference type="Proteomes" id="UP001291653">
    <property type="component" value="Unassembled WGS sequence"/>
</dbReference>
<comment type="caution">
    <text evidence="2">The sequence shown here is derived from an EMBL/GenBank/DDBJ whole genome shotgun (WGS) entry which is preliminary data.</text>
</comment>
<dbReference type="RefSeq" id="WP_323451347.1">
    <property type="nucleotide sequence ID" value="NZ_BSBI01000020.1"/>
</dbReference>
<proteinExistence type="predicted"/>
<reference evidence="2 3" key="1">
    <citation type="submission" date="2022-10" db="EMBL/GenBank/DDBJ databases">
        <title>Draft genome sequence of Streptomyces sp. YSPA8.</title>
        <authorList>
            <person name="Moriuchi R."/>
            <person name="Dohra H."/>
            <person name="Yamamura H."/>
            <person name="Kodani S."/>
        </authorList>
    </citation>
    <scope>NUCLEOTIDE SEQUENCE [LARGE SCALE GENOMIC DNA]</scope>
    <source>
        <strain evidence="2 3">YSPA8</strain>
    </source>
</reference>